<dbReference type="InterPro" id="IPR000683">
    <property type="entry name" value="Gfo/Idh/MocA-like_OxRdtase_N"/>
</dbReference>
<evidence type="ECO:0000313" key="6">
    <source>
        <dbReference type="Proteomes" id="UP000617628"/>
    </source>
</evidence>
<dbReference type="EMBL" id="JAENIL010000015">
    <property type="protein sequence ID" value="MBK1877108.1"/>
    <property type="molecule type" value="Genomic_DNA"/>
</dbReference>
<keyword evidence="2" id="KW-0560">Oxidoreductase</keyword>
<dbReference type="Pfam" id="PF01408">
    <property type="entry name" value="GFO_IDH_MocA"/>
    <property type="match status" value="1"/>
</dbReference>
<organism evidence="5 6">
    <name type="scientific">Pelagicoccus mobilis</name>
    <dbReference type="NCBI Taxonomy" id="415221"/>
    <lineage>
        <taxon>Bacteria</taxon>
        <taxon>Pseudomonadati</taxon>
        <taxon>Verrucomicrobiota</taxon>
        <taxon>Opitutia</taxon>
        <taxon>Puniceicoccales</taxon>
        <taxon>Pelagicoccaceae</taxon>
        <taxon>Pelagicoccus</taxon>
    </lineage>
</organism>
<dbReference type="Proteomes" id="UP000617628">
    <property type="component" value="Unassembled WGS sequence"/>
</dbReference>
<reference evidence="5" key="1">
    <citation type="submission" date="2021-01" db="EMBL/GenBank/DDBJ databases">
        <title>Modified the classification status of verrucomicrobia.</title>
        <authorList>
            <person name="Feng X."/>
        </authorList>
    </citation>
    <scope>NUCLEOTIDE SEQUENCE</scope>
    <source>
        <strain evidence="5">KCTC 13126</strain>
    </source>
</reference>
<dbReference type="Gene3D" id="3.40.50.720">
    <property type="entry name" value="NAD(P)-binding Rossmann-like Domain"/>
    <property type="match status" value="1"/>
</dbReference>
<dbReference type="GO" id="GO:0000166">
    <property type="term" value="F:nucleotide binding"/>
    <property type="evidence" value="ECO:0007669"/>
    <property type="project" value="InterPro"/>
</dbReference>
<dbReference type="GO" id="GO:0016491">
    <property type="term" value="F:oxidoreductase activity"/>
    <property type="evidence" value="ECO:0007669"/>
    <property type="project" value="UniProtKB-KW"/>
</dbReference>
<evidence type="ECO:0000259" key="3">
    <source>
        <dbReference type="Pfam" id="PF01408"/>
    </source>
</evidence>
<sequence length="336" mass="35899">MQRLQWGIIATGRIAGAFARGLKTSNTGELAAVSSRDLKSAQGFAANHGANRAYGSHSELLADPEIDAVYIATPHPFHAALAIEAAAAGKHILCEKPLAMNMAEVTEVLAATEKHKVTLVEAYMYRCHPQTIKAVDLIRNGAIGQVGLVQANFGFHAPYNPEGRLFSKKLGGGAILDVGGYPASFACMVADAIGEASSVSVDTHGCLGTVDPQSGSDTLAICNLAFENGLAAQLSVSTQLSQQNQVRIYGSKGWIEIQTPWIVSPDGGDWQFTLQREGMDKPEIVRGSEPRGLYGIEADCFADLLTGNHSNSPCMSRSDTLRVNQILENWQKEIFG</sequence>
<dbReference type="RefSeq" id="WP_200355325.1">
    <property type="nucleotide sequence ID" value="NZ_JAENIL010000015.1"/>
</dbReference>
<gene>
    <name evidence="5" type="ORF">JIN87_09525</name>
</gene>
<keyword evidence="6" id="KW-1185">Reference proteome</keyword>
<accession>A0A934RVE7</accession>
<dbReference type="SUPFAM" id="SSF51735">
    <property type="entry name" value="NAD(P)-binding Rossmann-fold domains"/>
    <property type="match status" value="1"/>
</dbReference>
<dbReference type="PANTHER" id="PTHR22604:SF105">
    <property type="entry name" value="TRANS-1,2-DIHYDROBENZENE-1,2-DIOL DEHYDROGENASE"/>
    <property type="match status" value="1"/>
</dbReference>
<dbReference type="PANTHER" id="PTHR22604">
    <property type="entry name" value="OXIDOREDUCTASES"/>
    <property type="match status" value="1"/>
</dbReference>
<comment type="caution">
    <text evidence="5">The sequence shown here is derived from an EMBL/GenBank/DDBJ whole genome shotgun (WGS) entry which is preliminary data.</text>
</comment>
<dbReference type="InterPro" id="IPR050984">
    <property type="entry name" value="Gfo/Idh/MocA_domain"/>
</dbReference>
<feature type="domain" description="Gfo/Idh/MocA-like oxidoreductase N-terminal" evidence="3">
    <location>
        <begin position="5"/>
        <end position="121"/>
    </location>
</feature>
<dbReference type="InterPro" id="IPR036291">
    <property type="entry name" value="NAD(P)-bd_dom_sf"/>
</dbReference>
<evidence type="ECO:0000313" key="5">
    <source>
        <dbReference type="EMBL" id="MBK1877108.1"/>
    </source>
</evidence>
<comment type="similarity">
    <text evidence="1">Belongs to the Gfo/Idh/MocA family.</text>
</comment>
<dbReference type="SUPFAM" id="SSF55347">
    <property type="entry name" value="Glyceraldehyde-3-phosphate dehydrogenase-like, C-terminal domain"/>
    <property type="match status" value="1"/>
</dbReference>
<dbReference type="InterPro" id="IPR055170">
    <property type="entry name" value="GFO_IDH_MocA-like_dom"/>
</dbReference>
<protein>
    <submittedName>
        <fullName evidence="5">Gfo/Idh/MocA family oxidoreductase</fullName>
    </submittedName>
</protein>
<evidence type="ECO:0000256" key="2">
    <source>
        <dbReference type="ARBA" id="ARBA00023002"/>
    </source>
</evidence>
<name>A0A934RVE7_9BACT</name>
<dbReference type="Pfam" id="PF22725">
    <property type="entry name" value="GFO_IDH_MocA_C3"/>
    <property type="match status" value="1"/>
</dbReference>
<evidence type="ECO:0000259" key="4">
    <source>
        <dbReference type="Pfam" id="PF22725"/>
    </source>
</evidence>
<dbReference type="AlphaFoldDB" id="A0A934RVE7"/>
<dbReference type="Gene3D" id="3.30.360.10">
    <property type="entry name" value="Dihydrodipicolinate Reductase, domain 2"/>
    <property type="match status" value="1"/>
</dbReference>
<proteinExistence type="inferred from homology"/>
<feature type="domain" description="GFO/IDH/MocA-like oxidoreductase" evidence="4">
    <location>
        <begin position="133"/>
        <end position="256"/>
    </location>
</feature>
<evidence type="ECO:0000256" key="1">
    <source>
        <dbReference type="ARBA" id="ARBA00010928"/>
    </source>
</evidence>